<evidence type="ECO:0000313" key="8">
    <source>
        <dbReference type="Proteomes" id="UP001556653"/>
    </source>
</evidence>
<evidence type="ECO:0000313" key="7">
    <source>
        <dbReference type="EMBL" id="MEX0386964.1"/>
    </source>
</evidence>
<keyword evidence="8" id="KW-1185">Reference proteome</keyword>
<dbReference type="EMBL" id="JBAKFJ010000001">
    <property type="protein sequence ID" value="MEX0386964.1"/>
    <property type="molecule type" value="Genomic_DNA"/>
</dbReference>
<dbReference type="InterPro" id="IPR001123">
    <property type="entry name" value="LeuE-type"/>
</dbReference>
<protein>
    <submittedName>
        <fullName evidence="7">LysE family translocator</fullName>
    </submittedName>
</protein>
<reference evidence="7 8" key="1">
    <citation type="submission" date="2024-02" db="EMBL/GenBank/DDBJ databases">
        <title>New especies of Spiribacter isolated from saline water.</title>
        <authorList>
            <person name="Leon M.J."/>
            <person name="De La Haba R."/>
            <person name="Sanchez-Porro C."/>
            <person name="Ventosa A."/>
        </authorList>
    </citation>
    <scope>NUCLEOTIDE SEQUENCE [LARGE SCALE GENOMIC DNA]</scope>
    <source>
        <strain evidence="8">ag22IC4-227</strain>
    </source>
</reference>
<evidence type="ECO:0000256" key="5">
    <source>
        <dbReference type="ARBA" id="ARBA00023136"/>
    </source>
</evidence>
<keyword evidence="3 6" id="KW-0812">Transmembrane</keyword>
<keyword evidence="5 6" id="KW-0472">Membrane</keyword>
<dbReference type="Pfam" id="PF01810">
    <property type="entry name" value="LysE"/>
    <property type="match status" value="1"/>
</dbReference>
<feature type="transmembrane region" description="Helical" evidence="6">
    <location>
        <begin position="191"/>
        <end position="208"/>
    </location>
</feature>
<evidence type="ECO:0000256" key="2">
    <source>
        <dbReference type="ARBA" id="ARBA00022475"/>
    </source>
</evidence>
<gene>
    <name evidence="7" type="ORF">V6X64_08180</name>
</gene>
<dbReference type="Proteomes" id="UP001556653">
    <property type="component" value="Unassembled WGS sequence"/>
</dbReference>
<evidence type="ECO:0000256" key="6">
    <source>
        <dbReference type="SAM" id="Phobius"/>
    </source>
</evidence>
<sequence length="210" mass="22298">MQTVLPLLGVFAIFSPALMLPGPDFVAVVRNTIARGKRAGILTALGVSIGITAYAALSAAGLSTLINRIDWFEVVVRIGGAVFLGYLGIGLLMARMPERHLEREPPREPAGPRNPVLLGLFVNLTNPKAIVFFGSIFGTAIKPGTPAWVLAAVVGIVGICGLLWFSTVSLLTASTGLLVRLEDHQHWIERLAGVAFLGFSAKIVFDLITA</sequence>
<keyword evidence="2" id="KW-1003">Cell membrane</keyword>
<feature type="transmembrane region" description="Helical" evidence="6">
    <location>
        <begin position="147"/>
        <end position="179"/>
    </location>
</feature>
<accession>A0ABV3SB59</accession>
<feature type="transmembrane region" description="Helical" evidence="6">
    <location>
        <begin position="74"/>
        <end position="94"/>
    </location>
</feature>
<dbReference type="RefSeq" id="WP_367967463.1">
    <property type="nucleotide sequence ID" value="NZ_JBAKFI010000002.1"/>
</dbReference>
<feature type="transmembrane region" description="Helical" evidence="6">
    <location>
        <begin position="115"/>
        <end position="141"/>
    </location>
</feature>
<feature type="transmembrane region" description="Helical" evidence="6">
    <location>
        <begin position="41"/>
        <end position="62"/>
    </location>
</feature>
<evidence type="ECO:0000256" key="4">
    <source>
        <dbReference type="ARBA" id="ARBA00022989"/>
    </source>
</evidence>
<proteinExistence type="predicted"/>
<dbReference type="PANTHER" id="PTHR30086:SF20">
    <property type="entry name" value="ARGININE EXPORTER PROTEIN ARGO-RELATED"/>
    <property type="match status" value="1"/>
</dbReference>
<comment type="caution">
    <text evidence="7">The sequence shown here is derived from an EMBL/GenBank/DDBJ whole genome shotgun (WGS) entry which is preliminary data.</text>
</comment>
<keyword evidence="4 6" id="KW-1133">Transmembrane helix</keyword>
<evidence type="ECO:0000256" key="3">
    <source>
        <dbReference type="ARBA" id="ARBA00022692"/>
    </source>
</evidence>
<organism evidence="7 8">
    <name type="scientific">Spiribacter onubensis</name>
    <dbReference type="NCBI Taxonomy" id="3122420"/>
    <lineage>
        <taxon>Bacteria</taxon>
        <taxon>Pseudomonadati</taxon>
        <taxon>Pseudomonadota</taxon>
        <taxon>Gammaproteobacteria</taxon>
        <taxon>Chromatiales</taxon>
        <taxon>Ectothiorhodospiraceae</taxon>
        <taxon>Spiribacter</taxon>
    </lineage>
</organism>
<dbReference type="PANTHER" id="PTHR30086">
    <property type="entry name" value="ARGININE EXPORTER PROTEIN ARGO"/>
    <property type="match status" value="1"/>
</dbReference>
<evidence type="ECO:0000256" key="1">
    <source>
        <dbReference type="ARBA" id="ARBA00004651"/>
    </source>
</evidence>
<name>A0ABV3SB59_9GAMM</name>
<comment type="subcellular location">
    <subcellularLocation>
        <location evidence="1">Cell membrane</location>
        <topology evidence="1">Multi-pass membrane protein</topology>
    </subcellularLocation>
</comment>
<feature type="transmembrane region" description="Helical" evidence="6">
    <location>
        <begin position="6"/>
        <end position="29"/>
    </location>
</feature>